<proteinExistence type="predicted"/>
<name>A0A3L6RJB9_PANMI</name>
<evidence type="ECO:0000313" key="1">
    <source>
        <dbReference type="EMBL" id="RLN04610.1"/>
    </source>
</evidence>
<dbReference type="EMBL" id="PQIB02000008">
    <property type="protein sequence ID" value="RLN04610.1"/>
    <property type="molecule type" value="Genomic_DNA"/>
</dbReference>
<keyword evidence="2" id="KW-1185">Reference proteome</keyword>
<sequence>MRGPPPRKQMMMVLTMSMVSSRSRRMFCNNRKRQYILKGLVNLSVLTICRMATANFRRAANSIIRQTVFQGHSLTPCSWTDYSTSPSATCSPSATARRYLTSSSSTYSLIRSGTPMYKESKLHY</sequence>
<dbReference type="AlphaFoldDB" id="A0A3L6RJB9"/>
<protein>
    <submittedName>
        <fullName evidence="1">Uncharacterized protein</fullName>
    </submittedName>
</protein>
<comment type="caution">
    <text evidence="1">The sequence shown here is derived from an EMBL/GenBank/DDBJ whole genome shotgun (WGS) entry which is preliminary data.</text>
</comment>
<evidence type="ECO:0000313" key="2">
    <source>
        <dbReference type="Proteomes" id="UP000275267"/>
    </source>
</evidence>
<accession>A0A3L6RJB9</accession>
<gene>
    <name evidence="1" type="ORF">C2845_PM13G09950</name>
</gene>
<dbReference type="Proteomes" id="UP000275267">
    <property type="component" value="Unassembled WGS sequence"/>
</dbReference>
<reference evidence="2" key="1">
    <citation type="journal article" date="2019" name="Nat. Commun.">
        <title>The genome of broomcorn millet.</title>
        <authorList>
            <person name="Zou C."/>
            <person name="Miki D."/>
            <person name="Li D."/>
            <person name="Tang Q."/>
            <person name="Xiao L."/>
            <person name="Rajput S."/>
            <person name="Deng P."/>
            <person name="Jia W."/>
            <person name="Huang R."/>
            <person name="Zhang M."/>
            <person name="Sun Y."/>
            <person name="Hu J."/>
            <person name="Fu X."/>
            <person name="Schnable P.S."/>
            <person name="Li F."/>
            <person name="Zhang H."/>
            <person name="Feng B."/>
            <person name="Zhu X."/>
            <person name="Liu R."/>
            <person name="Schnable J.C."/>
            <person name="Zhu J.-K."/>
            <person name="Zhang H."/>
        </authorList>
    </citation>
    <scope>NUCLEOTIDE SEQUENCE [LARGE SCALE GENOMIC DNA]</scope>
</reference>
<organism evidence="1 2">
    <name type="scientific">Panicum miliaceum</name>
    <name type="common">Proso millet</name>
    <name type="synonym">Broomcorn millet</name>
    <dbReference type="NCBI Taxonomy" id="4540"/>
    <lineage>
        <taxon>Eukaryota</taxon>
        <taxon>Viridiplantae</taxon>
        <taxon>Streptophyta</taxon>
        <taxon>Embryophyta</taxon>
        <taxon>Tracheophyta</taxon>
        <taxon>Spermatophyta</taxon>
        <taxon>Magnoliopsida</taxon>
        <taxon>Liliopsida</taxon>
        <taxon>Poales</taxon>
        <taxon>Poaceae</taxon>
        <taxon>PACMAD clade</taxon>
        <taxon>Panicoideae</taxon>
        <taxon>Panicodae</taxon>
        <taxon>Paniceae</taxon>
        <taxon>Panicinae</taxon>
        <taxon>Panicum</taxon>
        <taxon>Panicum sect. Panicum</taxon>
    </lineage>
</organism>